<dbReference type="Proteomes" id="UP000004123">
    <property type="component" value="Unassembled WGS sequence"/>
</dbReference>
<organism evidence="1 2">
    <name type="scientific">Prevotella pallens ATCC 700821</name>
    <dbReference type="NCBI Taxonomy" id="997353"/>
    <lineage>
        <taxon>Bacteria</taxon>
        <taxon>Pseudomonadati</taxon>
        <taxon>Bacteroidota</taxon>
        <taxon>Bacteroidia</taxon>
        <taxon>Bacteroidales</taxon>
        <taxon>Prevotellaceae</taxon>
        <taxon>Prevotella</taxon>
    </lineage>
</organism>
<dbReference type="AlphaFoldDB" id="F9DEL8"/>
<gene>
    <name evidence="1" type="ORF">HMPREF9144_0108</name>
</gene>
<proteinExistence type="predicted"/>
<dbReference type="HOGENOM" id="CLU_3314808_0_0_10"/>
<evidence type="ECO:0000313" key="1">
    <source>
        <dbReference type="EMBL" id="EGQ23337.1"/>
    </source>
</evidence>
<accession>F9DEL8</accession>
<comment type="caution">
    <text evidence="1">The sequence shown here is derived from an EMBL/GenBank/DDBJ whole genome shotgun (WGS) entry which is preliminary data.</text>
</comment>
<name>F9DEL8_9BACT</name>
<sequence>MCREANLRNVLCDLENRKYTGNYNALYNACIKSFNSLYK</sequence>
<reference evidence="1 2" key="1">
    <citation type="submission" date="2011-04" db="EMBL/GenBank/DDBJ databases">
        <authorList>
            <person name="Muzny D."/>
            <person name="Qin X."/>
            <person name="Deng J."/>
            <person name="Jiang H."/>
            <person name="Liu Y."/>
            <person name="Qu J."/>
            <person name="Song X.-Z."/>
            <person name="Zhang L."/>
            <person name="Thornton R."/>
            <person name="Coyle M."/>
            <person name="Francisco L."/>
            <person name="Jackson L."/>
            <person name="Javaid M."/>
            <person name="Korchina V."/>
            <person name="Kovar C."/>
            <person name="Mata R."/>
            <person name="Mathew T."/>
            <person name="Ngo R."/>
            <person name="Nguyen L."/>
            <person name="Nguyen N."/>
            <person name="Okwuonu G."/>
            <person name="Ongeri F."/>
            <person name="Pham C."/>
            <person name="Simmons D."/>
            <person name="Wilczek-Boney K."/>
            <person name="Hale W."/>
            <person name="Jakkamsetti A."/>
            <person name="Pham P."/>
            <person name="Ruth R."/>
            <person name="San Lucas F."/>
            <person name="Warren J."/>
            <person name="Zhang J."/>
            <person name="Zhao Z."/>
            <person name="Zhou C."/>
            <person name="Zhu D."/>
            <person name="Lee S."/>
            <person name="Bess C."/>
            <person name="Blankenburg K."/>
            <person name="Forbes L."/>
            <person name="Fu Q."/>
            <person name="Gubbala S."/>
            <person name="Hirani K."/>
            <person name="Jayaseelan J.C."/>
            <person name="Lara F."/>
            <person name="Munidasa M."/>
            <person name="Palculict T."/>
            <person name="Patil S."/>
            <person name="Pu L.-L."/>
            <person name="Saada N."/>
            <person name="Tang L."/>
            <person name="Weissenberger G."/>
            <person name="Zhu Y."/>
            <person name="Hemphill L."/>
            <person name="Shang Y."/>
            <person name="Youmans B."/>
            <person name="Ayvaz T."/>
            <person name="Ross M."/>
            <person name="Santibanez J."/>
            <person name="Aqrawi P."/>
            <person name="Gross S."/>
            <person name="Joshi V."/>
            <person name="Fowler G."/>
            <person name="Nazareth L."/>
            <person name="Reid J."/>
            <person name="Worley K."/>
            <person name="Petrosino J."/>
            <person name="Highlander S."/>
            <person name="Gibbs R."/>
        </authorList>
    </citation>
    <scope>NUCLEOTIDE SEQUENCE [LARGE SCALE GENOMIC DNA]</scope>
    <source>
        <strain evidence="1 2">ATCC 700821</strain>
    </source>
</reference>
<evidence type="ECO:0000313" key="2">
    <source>
        <dbReference type="Proteomes" id="UP000004123"/>
    </source>
</evidence>
<dbReference type="EMBL" id="AFPY01000001">
    <property type="protein sequence ID" value="EGQ23337.1"/>
    <property type="molecule type" value="Genomic_DNA"/>
</dbReference>
<protein>
    <submittedName>
        <fullName evidence="1">Uncharacterized protein</fullName>
    </submittedName>
</protein>